<comment type="caution">
    <text evidence="3">The sequence shown here is derived from an EMBL/GenBank/DDBJ whole genome shotgun (WGS) entry which is preliminary data.</text>
</comment>
<gene>
    <name evidence="3" type="ORF">GCM10007368_31940</name>
</gene>
<dbReference type="Proteomes" id="UP000632535">
    <property type="component" value="Unassembled WGS sequence"/>
</dbReference>
<evidence type="ECO:0000313" key="3">
    <source>
        <dbReference type="EMBL" id="GGI10581.1"/>
    </source>
</evidence>
<dbReference type="InterPro" id="IPR012312">
    <property type="entry name" value="Hemerythrin-like"/>
</dbReference>
<evidence type="ECO:0000259" key="2">
    <source>
        <dbReference type="Pfam" id="PF01814"/>
    </source>
</evidence>
<protein>
    <recommendedName>
        <fullName evidence="2">Hemerythrin-like domain-containing protein</fullName>
    </recommendedName>
</protein>
<keyword evidence="4" id="KW-1185">Reference proteome</keyword>
<dbReference type="Gene3D" id="1.20.120.520">
    <property type="entry name" value="nmb1532 protein domain like"/>
    <property type="match status" value="1"/>
</dbReference>
<evidence type="ECO:0000256" key="1">
    <source>
        <dbReference type="SAM" id="MobiDB-lite"/>
    </source>
</evidence>
<reference evidence="4" key="1">
    <citation type="journal article" date="2019" name="Int. J. Syst. Evol. Microbiol.">
        <title>The Global Catalogue of Microorganisms (GCM) 10K type strain sequencing project: providing services to taxonomists for standard genome sequencing and annotation.</title>
        <authorList>
            <consortium name="The Broad Institute Genomics Platform"/>
            <consortium name="The Broad Institute Genome Sequencing Center for Infectious Disease"/>
            <person name="Wu L."/>
            <person name="Ma J."/>
        </authorList>
    </citation>
    <scope>NUCLEOTIDE SEQUENCE [LARGE SCALE GENOMIC DNA]</scope>
    <source>
        <strain evidence="4">CCM 8653</strain>
    </source>
</reference>
<name>A0ABQ2BBC9_9MICO</name>
<dbReference type="Pfam" id="PF01814">
    <property type="entry name" value="Hemerythrin"/>
    <property type="match status" value="1"/>
</dbReference>
<sequence length="197" mass="21285">MTHPHRDAPTPATTPATTSPATPSSDPPSARTSPDDAARLVAWGQELRSVHSRLRDALEVAREAVADHATSVPGAVDPRRELGLFCHGFCQALEGHHRGEDASVFTALLELRPDLADVVAELKRDHSMLDHLLGNLARAVDDHADAATLERHLDGIDAVMETHFRYEEKRLVEVLDEPAVAAALAGTDRREVLGPLA</sequence>
<feature type="compositionally biased region" description="Low complexity" evidence="1">
    <location>
        <begin position="9"/>
        <end position="32"/>
    </location>
</feature>
<feature type="domain" description="Hemerythrin-like" evidence="2">
    <location>
        <begin position="46"/>
        <end position="173"/>
    </location>
</feature>
<proteinExistence type="predicted"/>
<dbReference type="RefSeq" id="WP_188524722.1">
    <property type="nucleotide sequence ID" value="NZ_BMDG01000012.1"/>
</dbReference>
<accession>A0ABQ2BBC9</accession>
<organism evidence="3 4">
    <name type="scientific">Isoptericola cucumis</name>
    <dbReference type="NCBI Taxonomy" id="1776856"/>
    <lineage>
        <taxon>Bacteria</taxon>
        <taxon>Bacillati</taxon>
        <taxon>Actinomycetota</taxon>
        <taxon>Actinomycetes</taxon>
        <taxon>Micrococcales</taxon>
        <taxon>Promicromonosporaceae</taxon>
        <taxon>Isoptericola</taxon>
    </lineage>
</organism>
<evidence type="ECO:0000313" key="4">
    <source>
        <dbReference type="Proteomes" id="UP000632535"/>
    </source>
</evidence>
<feature type="region of interest" description="Disordered" evidence="1">
    <location>
        <begin position="1"/>
        <end position="36"/>
    </location>
</feature>
<dbReference type="EMBL" id="BMDG01000012">
    <property type="protein sequence ID" value="GGI10581.1"/>
    <property type="molecule type" value="Genomic_DNA"/>
</dbReference>